<protein>
    <submittedName>
        <fullName evidence="1">Uncharacterized protein</fullName>
    </submittedName>
</protein>
<evidence type="ECO:0000313" key="1">
    <source>
        <dbReference type="EMBL" id="KYH31788.1"/>
    </source>
</evidence>
<reference evidence="1 2" key="1">
    <citation type="submission" date="2016-02" db="EMBL/GenBank/DDBJ databases">
        <title>Genome sequence of Moorella mulderi DSM 14980.</title>
        <authorList>
            <person name="Poehlein A."/>
            <person name="Daniel R."/>
        </authorList>
    </citation>
    <scope>NUCLEOTIDE SEQUENCE [LARGE SCALE GENOMIC DNA]</scope>
    <source>
        <strain evidence="1 2">DSM 14980</strain>
    </source>
</reference>
<comment type="caution">
    <text evidence="1">The sequence shown here is derived from an EMBL/GenBank/DDBJ whole genome shotgun (WGS) entry which is preliminary data.</text>
</comment>
<dbReference type="AlphaFoldDB" id="A0A151AVX8"/>
<evidence type="ECO:0000313" key="2">
    <source>
        <dbReference type="Proteomes" id="UP000075670"/>
    </source>
</evidence>
<gene>
    <name evidence="1" type="ORF">MOMUL_19310</name>
</gene>
<dbReference type="EMBL" id="LTBC01000007">
    <property type="protein sequence ID" value="KYH31788.1"/>
    <property type="molecule type" value="Genomic_DNA"/>
</dbReference>
<keyword evidence="2" id="KW-1185">Reference proteome</keyword>
<organism evidence="1 2">
    <name type="scientific">Moorella mulderi DSM 14980</name>
    <dbReference type="NCBI Taxonomy" id="1122241"/>
    <lineage>
        <taxon>Bacteria</taxon>
        <taxon>Bacillati</taxon>
        <taxon>Bacillota</taxon>
        <taxon>Clostridia</taxon>
        <taxon>Neomoorellales</taxon>
        <taxon>Neomoorellaceae</taxon>
        <taxon>Neomoorella</taxon>
    </lineage>
</organism>
<name>A0A151AVX8_9FIRM</name>
<dbReference type="Proteomes" id="UP000075670">
    <property type="component" value="Unassembled WGS sequence"/>
</dbReference>
<accession>A0A151AVX8</accession>
<dbReference type="PATRIC" id="fig|1122241.3.peg.2054"/>
<proteinExistence type="predicted"/>
<sequence length="54" mass="6262">MHKRMGIILCFAIVLSLLGYKYVQNRGPYWQYVQGKVPALIFLYVDENSDKPGK</sequence>